<evidence type="ECO:0000256" key="5">
    <source>
        <dbReference type="ARBA" id="ARBA00023098"/>
    </source>
</evidence>
<keyword evidence="4" id="KW-0560">Oxidoreductase</keyword>
<keyword evidence="6 7" id="KW-0472">Membrane</keyword>
<dbReference type="PANTHER" id="PTHR21624">
    <property type="entry name" value="STEROL DESATURASE-RELATED PROTEIN"/>
    <property type="match status" value="1"/>
</dbReference>
<sequence length="254" mass="28769">MIETVLAFKIWFVAGWFALFFVLERMAAAAPPPRNRRRLAVNGVLWLMMILVSPLIVLPLTAFASAHPLWTRPEDWSGLPALAVDIVILDLWAYWVHRAYHEIPLMRRLHMPHHLDEHLDTTTAVRFHVGEVALSAALRMAPVVLLAIPFAHVVVFETALLAASIFHHSNVRLPPALESVLSRIVVTPSIHWVHHHATRRDTNSNYAGVFSLWDPLFGTRSPTRRTREMKIGVEGAEDRPLLPLLLAPFMKETP</sequence>
<dbReference type="RefSeq" id="WP_089411847.1">
    <property type="nucleotide sequence ID" value="NZ_FZQA01000002.1"/>
</dbReference>
<evidence type="ECO:0000256" key="1">
    <source>
        <dbReference type="ARBA" id="ARBA00004127"/>
    </source>
</evidence>
<organism evidence="9 10">
    <name type="scientific">Amphiplicatus metriothermophilus</name>
    <dbReference type="NCBI Taxonomy" id="1519374"/>
    <lineage>
        <taxon>Bacteria</taxon>
        <taxon>Pseudomonadati</taxon>
        <taxon>Pseudomonadota</taxon>
        <taxon>Alphaproteobacteria</taxon>
        <taxon>Parvularculales</taxon>
        <taxon>Parvularculaceae</taxon>
        <taxon>Amphiplicatus</taxon>
    </lineage>
</organism>
<dbReference type="Pfam" id="PF04116">
    <property type="entry name" value="FA_hydroxylase"/>
    <property type="match status" value="1"/>
</dbReference>
<keyword evidence="2 7" id="KW-0812">Transmembrane</keyword>
<dbReference type="GO" id="GO:0006643">
    <property type="term" value="P:membrane lipid metabolic process"/>
    <property type="evidence" value="ECO:0007669"/>
    <property type="project" value="TreeGrafter"/>
</dbReference>
<accession>A0A239PRL8</accession>
<feature type="domain" description="Fatty acid hydroxylase" evidence="8">
    <location>
        <begin position="85"/>
        <end position="219"/>
    </location>
</feature>
<feature type="transmembrane region" description="Helical" evidence="7">
    <location>
        <begin position="6"/>
        <end position="23"/>
    </location>
</feature>
<dbReference type="PANTHER" id="PTHR21624:SF1">
    <property type="entry name" value="ALKYLGLYCEROL MONOOXYGENASE"/>
    <property type="match status" value="1"/>
</dbReference>
<dbReference type="InterPro" id="IPR051689">
    <property type="entry name" value="Sterol_desaturase/TMEM195"/>
</dbReference>
<dbReference type="GO" id="GO:0008610">
    <property type="term" value="P:lipid biosynthetic process"/>
    <property type="evidence" value="ECO:0007669"/>
    <property type="project" value="InterPro"/>
</dbReference>
<reference evidence="9 10" key="1">
    <citation type="submission" date="2017-07" db="EMBL/GenBank/DDBJ databases">
        <authorList>
            <person name="Sun Z.S."/>
            <person name="Albrecht U."/>
            <person name="Echele G."/>
            <person name="Lee C.C."/>
        </authorList>
    </citation>
    <scope>NUCLEOTIDE SEQUENCE [LARGE SCALE GENOMIC DNA]</scope>
    <source>
        <strain evidence="9 10">CGMCC 1.12710</strain>
    </source>
</reference>
<dbReference type="Proteomes" id="UP000198346">
    <property type="component" value="Unassembled WGS sequence"/>
</dbReference>
<evidence type="ECO:0000256" key="6">
    <source>
        <dbReference type="ARBA" id="ARBA00023136"/>
    </source>
</evidence>
<evidence type="ECO:0000256" key="4">
    <source>
        <dbReference type="ARBA" id="ARBA00023002"/>
    </source>
</evidence>
<dbReference type="GO" id="GO:0005506">
    <property type="term" value="F:iron ion binding"/>
    <property type="evidence" value="ECO:0007669"/>
    <property type="project" value="InterPro"/>
</dbReference>
<evidence type="ECO:0000256" key="7">
    <source>
        <dbReference type="SAM" id="Phobius"/>
    </source>
</evidence>
<evidence type="ECO:0000313" key="10">
    <source>
        <dbReference type="Proteomes" id="UP000198346"/>
    </source>
</evidence>
<dbReference type="AlphaFoldDB" id="A0A239PRL8"/>
<keyword evidence="3 7" id="KW-1133">Transmembrane helix</keyword>
<dbReference type="OrthoDB" id="9770329at2"/>
<feature type="transmembrane region" description="Helical" evidence="7">
    <location>
        <begin position="143"/>
        <end position="166"/>
    </location>
</feature>
<comment type="subcellular location">
    <subcellularLocation>
        <location evidence="1">Endomembrane system</location>
        <topology evidence="1">Multi-pass membrane protein</topology>
    </subcellularLocation>
</comment>
<protein>
    <submittedName>
        <fullName evidence="9">Sterol desaturase/sphingolipid hydroxylase, fatty acid hydroxylase superfamily</fullName>
    </submittedName>
</protein>
<keyword evidence="5" id="KW-0443">Lipid metabolism</keyword>
<dbReference type="GO" id="GO:0012505">
    <property type="term" value="C:endomembrane system"/>
    <property type="evidence" value="ECO:0007669"/>
    <property type="project" value="UniProtKB-SubCell"/>
</dbReference>
<gene>
    <name evidence="9" type="ORF">SAMN06297382_1387</name>
</gene>
<evidence type="ECO:0000259" key="8">
    <source>
        <dbReference type="Pfam" id="PF04116"/>
    </source>
</evidence>
<feature type="transmembrane region" description="Helical" evidence="7">
    <location>
        <begin position="44"/>
        <end position="66"/>
    </location>
</feature>
<dbReference type="GO" id="GO:0016020">
    <property type="term" value="C:membrane"/>
    <property type="evidence" value="ECO:0007669"/>
    <property type="project" value="GOC"/>
</dbReference>
<feature type="transmembrane region" description="Helical" evidence="7">
    <location>
        <begin position="78"/>
        <end position="97"/>
    </location>
</feature>
<evidence type="ECO:0000256" key="3">
    <source>
        <dbReference type="ARBA" id="ARBA00022989"/>
    </source>
</evidence>
<evidence type="ECO:0000313" key="9">
    <source>
        <dbReference type="EMBL" id="SNT72347.1"/>
    </source>
</evidence>
<name>A0A239PRL8_9PROT</name>
<evidence type="ECO:0000256" key="2">
    <source>
        <dbReference type="ARBA" id="ARBA00022692"/>
    </source>
</evidence>
<keyword evidence="10" id="KW-1185">Reference proteome</keyword>
<dbReference type="EMBL" id="FZQA01000002">
    <property type="protein sequence ID" value="SNT72347.1"/>
    <property type="molecule type" value="Genomic_DNA"/>
</dbReference>
<proteinExistence type="predicted"/>
<dbReference type="GO" id="GO:0050479">
    <property type="term" value="F:glyceryl-ether monooxygenase activity"/>
    <property type="evidence" value="ECO:0007669"/>
    <property type="project" value="TreeGrafter"/>
</dbReference>
<dbReference type="InterPro" id="IPR006694">
    <property type="entry name" value="Fatty_acid_hydroxylase"/>
</dbReference>